<sequence>MAIRSMADRLLFGKSSEALTGELSVWGMDIRRALLAQEFANLCTVGGRFTGYQQFFETLSIGKN</sequence>
<dbReference type="Proteomes" id="UP000192505">
    <property type="component" value="Unassembled WGS sequence"/>
</dbReference>
<protein>
    <submittedName>
        <fullName evidence="1">Uncharacterized protein</fullName>
    </submittedName>
</protein>
<gene>
    <name evidence="1" type="ORF">BWK72_12880</name>
</gene>
<accession>A0A1W9KSS7</accession>
<name>A0A1W9KSS7_9BURK</name>
<proteinExistence type="predicted"/>
<evidence type="ECO:0000313" key="2">
    <source>
        <dbReference type="Proteomes" id="UP000192505"/>
    </source>
</evidence>
<dbReference type="EMBL" id="MTEI01000008">
    <property type="protein sequence ID" value="OQW87432.1"/>
    <property type="molecule type" value="Genomic_DNA"/>
</dbReference>
<dbReference type="AlphaFoldDB" id="A0A1W9KSS7"/>
<evidence type="ECO:0000313" key="1">
    <source>
        <dbReference type="EMBL" id="OQW87432.1"/>
    </source>
</evidence>
<comment type="caution">
    <text evidence="1">The sequence shown here is derived from an EMBL/GenBank/DDBJ whole genome shotgun (WGS) entry which is preliminary data.</text>
</comment>
<organism evidence="1 2">
    <name type="scientific">Rhodoferax ferrireducens</name>
    <dbReference type="NCBI Taxonomy" id="192843"/>
    <lineage>
        <taxon>Bacteria</taxon>
        <taxon>Pseudomonadati</taxon>
        <taxon>Pseudomonadota</taxon>
        <taxon>Betaproteobacteria</taxon>
        <taxon>Burkholderiales</taxon>
        <taxon>Comamonadaceae</taxon>
        <taxon>Rhodoferax</taxon>
    </lineage>
</organism>
<reference evidence="1 2" key="1">
    <citation type="submission" date="2017-01" db="EMBL/GenBank/DDBJ databases">
        <title>Novel large sulfur bacteria in the metagenomes of groundwater-fed chemosynthetic microbial mats in the Lake Huron basin.</title>
        <authorList>
            <person name="Sharrar A.M."/>
            <person name="Flood B.E."/>
            <person name="Bailey J.V."/>
            <person name="Jones D.S."/>
            <person name="Biddanda B."/>
            <person name="Ruberg S.A."/>
            <person name="Marcus D.N."/>
            <person name="Dick G.J."/>
        </authorList>
    </citation>
    <scope>NUCLEOTIDE SEQUENCE [LARGE SCALE GENOMIC DNA]</scope>
    <source>
        <strain evidence="1">A7</strain>
    </source>
</reference>